<reference evidence="1 2" key="1">
    <citation type="journal article" date="2020" name="Front. Microbiol.">
        <title>Single-cell genomics of novel Actinobacteria with the Wood-Ljungdahl pathway discovered in a serpentinizing system.</title>
        <authorList>
            <person name="Merino N."/>
            <person name="Kawai M."/>
            <person name="Boyd E.S."/>
            <person name="Colman D.R."/>
            <person name="McGlynn S.E."/>
            <person name="Nealson K.H."/>
            <person name="Kurokawa K."/>
            <person name="Hongoh Y."/>
        </authorList>
    </citation>
    <scope>NUCLEOTIDE SEQUENCE [LARGE SCALE GENOMIC DNA]</scope>
    <source>
        <strain evidence="1 2">S09_30</strain>
    </source>
</reference>
<accession>A0A6V8NV89</accession>
<evidence type="ECO:0000313" key="1">
    <source>
        <dbReference type="EMBL" id="GFP24057.1"/>
    </source>
</evidence>
<dbReference type="Proteomes" id="UP000585609">
    <property type="component" value="Unassembled WGS sequence"/>
</dbReference>
<dbReference type="EMBL" id="BLRW01000315">
    <property type="protein sequence ID" value="GFP24057.1"/>
    <property type="molecule type" value="Genomic_DNA"/>
</dbReference>
<proteinExistence type="predicted"/>
<sequence>MHFLSLVTASPLGSSLSISPHLLYCFLLANLALDFSYLRKLFSPLGSLGLERYLYLLFLMVQRRHFPEPLYDRGQNLQNIIHILFLVILTQGKKKGALGIGCRNVNSSKDV</sequence>
<name>A0A6V8NV89_9ACTN</name>
<gene>
    <name evidence="1" type="ORF">HKBW3S09_01523</name>
</gene>
<dbReference type="AlphaFoldDB" id="A0A6V8NV89"/>
<organism evidence="1 2">
    <name type="scientific">Candidatus Hakubella thermalkaliphila</name>
    <dbReference type="NCBI Taxonomy" id="2754717"/>
    <lineage>
        <taxon>Bacteria</taxon>
        <taxon>Bacillati</taxon>
        <taxon>Actinomycetota</taxon>
        <taxon>Actinomycetota incertae sedis</taxon>
        <taxon>Candidatus Hakubellales</taxon>
        <taxon>Candidatus Hakubellaceae</taxon>
        <taxon>Candidatus Hakubella</taxon>
    </lineage>
</organism>
<comment type="caution">
    <text evidence="1">The sequence shown here is derived from an EMBL/GenBank/DDBJ whole genome shotgun (WGS) entry which is preliminary data.</text>
</comment>
<protein>
    <submittedName>
        <fullName evidence="1">Uncharacterized protein</fullName>
    </submittedName>
</protein>
<evidence type="ECO:0000313" key="2">
    <source>
        <dbReference type="Proteomes" id="UP000585609"/>
    </source>
</evidence>